<feature type="transmembrane region" description="Helical" evidence="19">
    <location>
        <begin position="192"/>
        <end position="210"/>
    </location>
</feature>
<keyword evidence="8" id="KW-0949">S-adenosyl-L-methionine</keyword>
<keyword evidence="11 19" id="KW-1133">Transmembrane helix</keyword>
<feature type="transmembrane region" description="Helical" evidence="19">
    <location>
        <begin position="130"/>
        <end position="155"/>
    </location>
</feature>
<comment type="function">
    <text evidence="18">Plays an essential role in type IV pili and type II pseudopili formation by proteolytically removing the leader sequence from substrate proteins and subsequently monomethylating the alpha-amino group of the newly exposed N-terminal phenylalanine.</text>
</comment>
<keyword evidence="7 18" id="KW-0808">Transferase</keyword>
<evidence type="ECO:0000256" key="9">
    <source>
        <dbReference type="ARBA" id="ARBA00022692"/>
    </source>
</evidence>
<organism evidence="22 23">
    <name type="scientific">SAR86 cluster bacterium</name>
    <dbReference type="NCBI Taxonomy" id="2030880"/>
    <lineage>
        <taxon>Bacteria</taxon>
        <taxon>Pseudomonadati</taxon>
        <taxon>Pseudomonadota</taxon>
        <taxon>Gammaproteobacteria</taxon>
        <taxon>SAR86 cluster</taxon>
    </lineage>
</organism>
<evidence type="ECO:0000256" key="8">
    <source>
        <dbReference type="ARBA" id="ARBA00022691"/>
    </source>
</evidence>
<evidence type="ECO:0000256" key="1">
    <source>
        <dbReference type="ARBA" id="ARBA00004429"/>
    </source>
</evidence>
<dbReference type="EC" id="3.4.23.43" evidence="15 18"/>
<dbReference type="PANTHER" id="PTHR30487">
    <property type="entry name" value="TYPE 4 PREPILIN-LIKE PROTEINS LEADER PEPTIDE-PROCESSING ENZYME"/>
    <property type="match status" value="1"/>
</dbReference>
<keyword evidence="3" id="KW-1003">Cell membrane</keyword>
<evidence type="ECO:0000256" key="4">
    <source>
        <dbReference type="ARBA" id="ARBA00022519"/>
    </source>
</evidence>
<feature type="transmembrane region" description="Helical" evidence="19">
    <location>
        <begin position="12"/>
        <end position="36"/>
    </location>
</feature>
<evidence type="ECO:0000256" key="14">
    <source>
        <dbReference type="ARBA" id="ARBA00050401"/>
    </source>
</evidence>
<evidence type="ECO:0000256" key="18">
    <source>
        <dbReference type="RuleBase" id="RU003794"/>
    </source>
</evidence>
<dbReference type="GO" id="GO:0032259">
    <property type="term" value="P:methylation"/>
    <property type="evidence" value="ECO:0007669"/>
    <property type="project" value="UniProtKB-KW"/>
</dbReference>
<dbReference type="GO" id="GO:0006465">
    <property type="term" value="P:signal peptide processing"/>
    <property type="evidence" value="ECO:0007669"/>
    <property type="project" value="TreeGrafter"/>
</dbReference>
<evidence type="ECO:0000256" key="3">
    <source>
        <dbReference type="ARBA" id="ARBA00022475"/>
    </source>
</evidence>
<evidence type="ECO:0000256" key="11">
    <source>
        <dbReference type="ARBA" id="ARBA00022989"/>
    </source>
</evidence>
<keyword evidence="4" id="KW-0997">Cell inner membrane</keyword>
<comment type="similarity">
    <text evidence="2 17">Belongs to the peptidase A24 family.</text>
</comment>
<evidence type="ECO:0000256" key="16">
    <source>
        <dbReference type="ARBA" id="ARBA00071870"/>
    </source>
</evidence>
<evidence type="ECO:0000256" key="2">
    <source>
        <dbReference type="ARBA" id="ARBA00005801"/>
    </source>
</evidence>
<comment type="catalytic activity">
    <reaction evidence="14 18">
        <text>Typically cleaves a -Gly-|-Phe- bond to release an N-terminal, basic peptide of 5-8 residues from type IV prepilin, and then N-methylates the new N-terminal amino group, the methyl donor being S-adenosyl-L-methionine.</text>
        <dbReference type="EC" id="3.4.23.43"/>
    </reaction>
</comment>
<comment type="caution">
    <text evidence="22">The sequence shown here is derived from an EMBL/GenBank/DDBJ whole genome shotgun (WGS) entry which is preliminary data.</text>
</comment>
<dbReference type="GO" id="GO:0004190">
    <property type="term" value="F:aspartic-type endopeptidase activity"/>
    <property type="evidence" value="ECO:0007669"/>
    <property type="project" value="UniProtKB-EC"/>
</dbReference>
<evidence type="ECO:0000256" key="6">
    <source>
        <dbReference type="ARBA" id="ARBA00022670"/>
    </source>
</evidence>
<gene>
    <name evidence="22" type="ORF">COB20_01125</name>
</gene>
<feature type="domain" description="Prepilin type IV endopeptidase peptidase" evidence="20">
    <location>
        <begin position="144"/>
        <end position="255"/>
    </location>
</feature>
<accession>A0A2A4XHX9</accession>
<keyword evidence="6 18" id="KW-0645">Protease</keyword>
<reference evidence="23" key="1">
    <citation type="submission" date="2017-08" db="EMBL/GenBank/DDBJ databases">
        <title>A dynamic microbial community with high functional redundancy inhabits the cold, oxic subseafloor aquifer.</title>
        <authorList>
            <person name="Tully B.J."/>
            <person name="Wheat C.G."/>
            <person name="Glazer B.T."/>
            <person name="Huber J.A."/>
        </authorList>
    </citation>
    <scope>NUCLEOTIDE SEQUENCE [LARGE SCALE GENOMIC DNA]</scope>
</reference>
<evidence type="ECO:0000259" key="21">
    <source>
        <dbReference type="Pfam" id="PF06750"/>
    </source>
</evidence>
<keyword evidence="9 18" id="KW-0812">Transmembrane</keyword>
<dbReference type="Proteomes" id="UP000218767">
    <property type="component" value="Unassembled WGS sequence"/>
</dbReference>
<dbReference type="InterPro" id="IPR050882">
    <property type="entry name" value="Prepilin_peptidase/N-MTase"/>
</dbReference>
<evidence type="ECO:0000256" key="10">
    <source>
        <dbReference type="ARBA" id="ARBA00022801"/>
    </source>
</evidence>
<keyword evidence="5 18" id="KW-0489">Methyltransferase</keyword>
<dbReference type="GO" id="GO:0005886">
    <property type="term" value="C:plasma membrane"/>
    <property type="evidence" value="ECO:0007669"/>
    <property type="project" value="UniProtKB-SubCell"/>
</dbReference>
<keyword evidence="12 19" id="KW-0472">Membrane</keyword>
<keyword evidence="13 18" id="KW-0511">Multifunctional enzyme</keyword>
<proteinExistence type="inferred from homology"/>
<dbReference type="GO" id="GO:0008168">
    <property type="term" value="F:methyltransferase activity"/>
    <property type="evidence" value="ECO:0007669"/>
    <property type="project" value="UniProtKB-KW"/>
</dbReference>
<dbReference type="InterPro" id="IPR010627">
    <property type="entry name" value="Prepilin_pept_A24_N"/>
</dbReference>
<dbReference type="PRINTS" id="PR00864">
    <property type="entry name" value="PREPILNPTASE"/>
</dbReference>
<keyword evidence="10 18" id="KW-0378">Hydrolase</keyword>
<evidence type="ECO:0000256" key="17">
    <source>
        <dbReference type="RuleBase" id="RU003793"/>
    </source>
</evidence>
<evidence type="ECO:0000256" key="13">
    <source>
        <dbReference type="ARBA" id="ARBA00023268"/>
    </source>
</evidence>
<name>A0A2A4XHX9_9GAMM</name>
<dbReference type="AlphaFoldDB" id="A0A2A4XHX9"/>
<sequence>MEIIDLLSASPAFLLTVCIILGLLVGSFLNVVVYRLPIMLQRDWREQCCDYLEIENATPDSNESSAKFKVFNLQKPDSHCPLCNHKIKPWENVPVLSYLFLGGKCSNCKAKISIRYPSVEFVSGALSGLVAFHFGATWLTMALLFLTWALIALTLIDFDHQLLPDNITLPLVWLGLLVNTIDLGFGVTLRDAVIGAIAGYLVLWIFYWAFKLATGKEGMGYGDFKLLSALGAWMGWQSLLPIIILSSLVGAVFGIGMILLLGRDKSVPMPFGPFLAGAGFIMLIWGPQLSAFYFDNFIN</sequence>
<dbReference type="EC" id="2.1.1.-" evidence="18"/>
<dbReference type="Gene3D" id="1.20.120.1220">
    <property type="match status" value="1"/>
</dbReference>
<dbReference type="Pfam" id="PF06750">
    <property type="entry name" value="A24_N_bact"/>
    <property type="match status" value="1"/>
</dbReference>
<evidence type="ECO:0000256" key="7">
    <source>
        <dbReference type="ARBA" id="ARBA00022679"/>
    </source>
</evidence>
<evidence type="ECO:0000256" key="15">
    <source>
        <dbReference type="ARBA" id="ARBA00067082"/>
    </source>
</evidence>
<dbReference type="EMBL" id="NVUL01000003">
    <property type="protein sequence ID" value="PCI81891.1"/>
    <property type="molecule type" value="Genomic_DNA"/>
</dbReference>
<evidence type="ECO:0000313" key="22">
    <source>
        <dbReference type="EMBL" id="PCI81891.1"/>
    </source>
</evidence>
<evidence type="ECO:0000313" key="23">
    <source>
        <dbReference type="Proteomes" id="UP000218767"/>
    </source>
</evidence>
<evidence type="ECO:0000256" key="5">
    <source>
        <dbReference type="ARBA" id="ARBA00022603"/>
    </source>
</evidence>
<evidence type="ECO:0000256" key="12">
    <source>
        <dbReference type="ARBA" id="ARBA00023136"/>
    </source>
</evidence>
<dbReference type="FunFam" id="1.20.120.1220:FF:000001">
    <property type="entry name" value="Type 4 prepilin-like proteins leader peptide-processing enzyme"/>
    <property type="match status" value="1"/>
</dbReference>
<feature type="domain" description="Prepilin peptidase A24 N-terminal" evidence="21">
    <location>
        <begin position="20"/>
        <end position="134"/>
    </location>
</feature>
<dbReference type="Pfam" id="PF01478">
    <property type="entry name" value="Peptidase_A24"/>
    <property type="match status" value="1"/>
</dbReference>
<feature type="transmembrane region" description="Helical" evidence="19">
    <location>
        <begin position="239"/>
        <end position="262"/>
    </location>
</feature>
<evidence type="ECO:0000256" key="19">
    <source>
        <dbReference type="SAM" id="Phobius"/>
    </source>
</evidence>
<comment type="subcellular location">
    <subcellularLocation>
        <location evidence="1">Cell inner membrane</location>
        <topology evidence="1">Multi-pass membrane protein</topology>
    </subcellularLocation>
    <subcellularLocation>
        <location evidence="18">Cell membrane</location>
        <topology evidence="18">Multi-pass membrane protein</topology>
    </subcellularLocation>
</comment>
<feature type="transmembrane region" description="Helical" evidence="19">
    <location>
        <begin position="274"/>
        <end position="294"/>
    </location>
</feature>
<protein>
    <recommendedName>
        <fullName evidence="16 18">Prepilin leader peptidase/N-methyltransferase</fullName>
        <ecNumber evidence="18">2.1.1.-</ecNumber>
        <ecNumber evidence="15 18">3.4.23.43</ecNumber>
    </recommendedName>
</protein>
<feature type="transmembrane region" description="Helical" evidence="19">
    <location>
        <begin position="167"/>
        <end position="185"/>
    </location>
</feature>
<dbReference type="InterPro" id="IPR014032">
    <property type="entry name" value="Peptidase_A24A_bac"/>
</dbReference>
<dbReference type="PANTHER" id="PTHR30487:SF0">
    <property type="entry name" value="PREPILIN LEADER PEPTIDASE_N-METHYLTRANSFERASE-RELATED"/>
    <property type="match status" value="1"/>
</dbReference>
<evidence type="ECO:0000259" key="20">
    <source>
        <dbReference type="Pfam" id="PF01478"/>
    </source>
</evidence>
<dbReference type="InterPro" id="IPR000045">
    <property type="entry name" value="Prepilin_IV_endopep_pep"/>
</dbReference>